<dbReference type="AlphaFoldDB" id="A0A0B2C054"/>
<dbReference type="CDD" id="cd05233">
    <property type="entry name" value="SDR_c"/>
    <property type="match status" value="1"/>
</dbReference>
<keyword evidence="3" id="KW-0520">NAD</keyword>
<sequence>MVSRSVIVTGGLGGIGLACAHAFAQEGARILLVDSRPDDGTACRALIEAGAGDAIALATDITDEAAVAASVEHVMDRFDALDVVVNVAGAMIYKPVAELAAADWRRLLDINFVGAALYIGHALRRMQPGGCVVNVASVHARRTTPLVAPYAAAKAALVSLTRSAAIEGRPLGIRVNAVLPGAIDTPMLRESPAIKSGAEVLDEDDIGQPEDVAATVAFLASAAARFITGEDVVADAGRMGRL</sequence>
<dbReference type="PROSITE" id="PS00061">
    <property type="entry name" value="ADH_SHORT"/>
    <property type="match status" value="1"/>
</dbReference>
<name>A0A0B2C054_9SPHN</name>
<dbReference type="InterPro" id="IPR057326">
    <property type="entry name" value="KR_dom"/>
</dbReference>
<dbReference type="OrthoDB" id="7170719at2"/>
<dbReference type="FunFam" id="3.40.50.720:FF:000084">
    <property type="entry name" value="Short-chain dehydrogenase reductase"/>
    <property type="match status" value="1"/>
</dbReference>
<dbReference type="GO" id="GO:0016491">
    <property type="term" value="F:oxidoreductase activity"/>
    <property type="evidence" value="ECO:0007669"/>
    <property type="project" value="UniProtKB-KW"/>
</dbReference>
<dbReference type="Pfam" id="PF13561">
    <property type="entry name" value="adh_short_C2"/>
    <property type="match status" value="1"/>
</dbReference>
<comment type="similarity">
    <text evidence="1">Belongs to the short-chain dehydrogenases/reductases (SDR) family.</text>
</comment>
<gene>
    <name evidence="5" type="ORF">PK98_02320</name>
</gene>
<dbReference type="PROSITE" id="PS51257">
    <property type="entry name" value="PROKAR_LIPOPROTEIN"/>
    <property type="match status" value="1"/>
</dbReference>
<keyword evidence="2" id="KW-0560">Oxidoreductase</keyword>
<evidence type="ECO:0000313" key="5">
    <source>
        <dbReference type="EMBL" id="KHL25535.1"/>
    </source>
</evidence>
<evidence type="ECO:0000259" key="4">
    <source>
        <dbReference type="SMART" id="SM00822"/>
    </source>
</evidence>
<evidence type="ECO:0000256" key="1">
    <source>
        <dbReference type="ARBA" id="ARBA00006484"/>
    </source>
</evidence>
<dbReference type="RefSeq" id="WP_039093985.1">
    <property type="nucleotide sequence ID" value="NZ_JTDN01000001.1"/>
</dbReference>
<dbReference type="PANTHER" id="PTHR24321">
    <property type="entry name" value="DEHYDROGENASES, SHORT CHAIN"/>
    <property type="match status" value="1"/>
</dbReference>
<keyword evidence="6" id="KW-1185">Reference proteome</keyword>
<evidence type="ECO:0000256" key="2">
    <source>
        <dbReference type="ARBA" id="ARBA00023002"/>
    </source>
</evidence>
<protein>
    <submittedName>
        <fullName evidence="5">Oxidoreductase</fullName>
    </submittedName>
</protein>
<dbReference type="PANTHER" id="PTHR24321:SF8">
    <property type="entry name" value="ESTRADIOL 17-BETA-DEHYDROGENASE 8-RELATED"/>
    <property type="match status" value="1"/>
</dbReference>
<dbReference type="InterPro" id="IPR036291">
    <property type="entry name" value="NAD(P)-bd_dom_sf"/>
</dbReference>
<evidence type="ECO:0000256" key="3">
    <source>
        <dbReference type="ARBA" id="ARBA00023027"/>
    </source>
</evidence>
<proteinExistence type="inferred from homology"/>
<accession>A0A0B2C054</accession>
<dbReference type="InterPro" id="IPR002347">
    <property type="entry name" value="SDR_fam"/>
</dbReference>
<dbReference type="InterPro" id="IPR020904">
    <property type="entry name" value="Sc_DH/Rdtase_CS"/>
</dbReference>
<dbReference type="Gene3D" id="3.40.50.720">
    <property type="entry name" value="NAD(P)-binding Rossmann-like Domain"/>
    <property type="match status" value="1"/>
</dbReference>
<reference evidence="5 6" key="1">
    <citation type="submission" date="2014-11" db="EMBL/GenBank/DDBJ databases">
        <title>Draft genome sequence of Kirrobacter mercurialis.</title>
        <authorList>
            <person name="Coil D.A."/>
            <person name="Eisen J.A."/>
        </authorList>
    </citation>
    <scope>NUCLEOTIDE SEQUENCE [LARGE SCALE GENOMIC DNA]</scope>
    <source>
        <strain evidence="5 6">Coronado</strain>
    </source>
</reference>
<dbReference type="STRING" id="1572751.PK98_02320"/>
<dbReference type="EMBL" id="JTDN01000001">
    <property type="protein sequence ID" value="KHL25535.1"/>
    <property type="molecule type" value="Genomic_DNA"/>
</dbReference>
<feature type="domain" description="Ketoreductase" evidence="4">
    <location>
        <begin position="4"/>
        <end position="181"/>
    </location>
</feature>
<dbReference type="PRINTS" id="PR00081">
    <property type="entry name" value="GDHRDH"/>
</dbReference>
<evidence type="ECO:0000313" key="6">
    <source>
        <dbReference type="Proteomes" id="UP000030988"/>
    </source>
</evidence>
<comment type="caution">
    <text evidence="5">The sequence shown here is derived from an EMBL/GenBank/DDBJ whole genome shotgun (WGS) entry which is preliminary data.</text>
</comment>
<dbReference type="Proteomes" id="UP000030988">
    <property type="component" value="Unassembled WGS sequence"/>
</dbReference>
<organism evidence="5 6">
    <name type="scientific">Croceibacterium mercuriale</name>
    <dbReference type="NCBI Taxonomy" id="1572751"/>
    <lineage>
        <taxon>Bacteria</taxon>
        <taxon>Pseudomonadati</taxon>
        <taxon>Pseudomonadota</taxon>
        <taxon>Alphaproteobacteria</taxon>
        <taxon>Sphingomonadales</taxon>
        <taxon>Erythrobacteraceae</taxon>
        <taxon>Croceibacterium</taxon>
    </lineage>
</organism>
<dbReference type="SUPFAM" id="SSF51735">
    <property type="entry name" value="NAD(P)-binding Rossmann-fold domains"/>
    <property type="match status" value="1"/>
</dbReference>
<dbReference type="SMART" id="SM00822">
    <property type="entry name" value="PKS_KR"/>
    <property type="match status" value="1"/>
</dbReference>
<dbReference type="PRINTS" id="PR00080">
    <property type="entry name" value="SDRFAMILY"/>
</dbReference>